<evidence type="ECO:0000256" key="1">
    <source>
        <dbReference type="SAM" id="MobiDB-lite"/>
    </source>
</evidence>
<dbReference type="Proteomes" id="UP000017246">
    <property type="component" value="Unassembled WGS sequence"/>
</dbReference>
<keyword evidence="4" id="KW-1185">Reference proteome</keyword>
<accession>A0A068Y9R2</accession>
<feature type="chain" id="PRO_5009741632" evidence="2">
    <location>
        <begin position="22"/>
        <end position="73"/>
    </location>
</feature>
<dbReference type="EMBL" id="LN902845">
    <property type="protein sequence ID" value="CUT99396.1"/>
    <property type="molecule type" value="Genomic_DNA"/>
</dbReference>
<reference evidence="3" key="2">
    <citation type="submission" date="2015-11" db="EMBL/GenBank/DDBJ databases">
        <authorList>
            <person name="Zhang Y."/>
            <person name="Guo Z."/>
        </authorList>
    </citation>
    <scope>NUCLEOTIDE SEQUENCE</scope>
</reference>
<name>A0A068Y9R2_ECHMU</name>
<feature type="region of interest" description="Disordered" evidence="1">
    <location>
        <begin position="36"/>
        <end position="59"/>
    </location>
</feature>
<reference evidence="3" key="1">
    <citation type="journal article" date="2013" name="Nature">
        <title>The genomes of four tapeworm species reveal adaptations to parasitism.</title>
        <authorList>
            <person name="Tsai I.J."/>
            <person name="Zarowiecki M."/>
            <person name="Holroyd N."/>
            <person name="Garciarrubio A."/>
            <person name="Sanchez-Flores A."/>
            <person name="Brooks K.L."/>
            <person name="Tracey A."/>
            <person name="Bobes R.J."/>
            <person name="Fragoso G."/>
            <person name="Sciutto E."/>
            <person name="Aslett M."/>
            <person name="Beasley H."/>
            <person name="Bennett H.M."/>
            <person name="Cai J."/>
            <person name="Camicia F."/>
            <person name="Clark R."/>
            <person name="Cucher M."/>
            <person name="De Silva N."/>
            <person name="Day T.A."/>
            <person name="Deplazes P."/>
            <person name="Estrada K."/>
            <person name="Fernandez C."/>
            <person name="Holland P.W."/>
            <person name="Hou J."/>
            <person name="Hu S."/>
            <person name="Huckvale T."/>
            <person name="Hung S.S."/>
            <person name="Kamenetzky L."/>
            <person name="Keane J.A."/>
            <person name="Kiss F."/>
            <person name="Koziol U."/>
            <person name="Lambert O."/>
            <person name="Liu K."/>
            <person name="Luo X."/>
            <person name="Luo Y."/>
            <person name="Macchiaroli N."/>
            <person name="Nichol S."/>
            <person name="Paps J."/>
            <person name="Parkinson J."/>
            <person name="Pouchkina-Stantcheva N."/>
            <person name="Riddiford N."/>
            <person name="Rosenzvit M."/>
            <person name="Salinas G."/>
            <person name="Wasmuth J.D."/>
            <person name="Zamanian M."/>
            <person name="Zheng Y."/>
            <person name="Cai X."/>
            <person name="Soberon X."/>
            <person name="Olson P.D."/>
            <person name="Laclette J.P."/>
            <person name="Brehm K."/>
            <person name="Berriman M."/>
            <person name="Garciarrubio A."/>
            <person name="Bobes R.J."/>
            <person name="Fragoso G."/>
            <person name="Sanchez-Flores A."/>
            <person name="Estrada K."/>
            <person name="Cevallos M.A."/>
            <person name="Morett E."/>
            <person name="Gonzalez V."/>
            <person name="Portillo T."/>
            <person name="Ochoa-Leyva A."/>
            <person name="Jose M.V."/>
            <person name="Sciutto E."/>
            <person name="Landa A."/>
            <person name="Jimenez L."/>
            <person name="Valdes V."/>
            <person name="Carrero J.C."/>
            <person name="Larralde C."/>
            <person name="Morales-Montor J."/>
            <person name="Limon-Lason J."/>
            <person name="Soberon X."/>
            <person name="Laclette J.P."/>
        </authorList>
    </citation>
    <scope>NUCLEOTIDE SEQUENCE [LARGE SCALE GENOMIC DNA]</scope>
</reference>
<evidence type="ECO:0000313" key="4">
    <source>
        <dbReference type="Proteomes" id="UP000017246"/>
    </source>
</evidence>
<protein>
    <submittedName>
        <fullName evidence="3">Expressed protein</fullName>
    </submittedName>
</protein>
<proteinExistence type="predicted"/>
<feature type="signal peptide" evidence="2">
    <location>
        <begin position="1"/>
        <end position="21"/>
    </location>
</feature>
<keyword evidence="2" id="KW-0732">Signal</keyword>
<evidence type="ECO:0000256" key="2">
    <source>
        <dbReference type="SAM" id="SignalP"/>
    </source>
</evidence>
<evidence type="ECO:0000313" key="3">
    <source>
        <dbReference type="EMBL" id="CUT99396.1"/>
    </source>
</evidence>
<sequence length="73" mass="8497">MISALLSIIIVVTLLIVLARARNVNTRPSFVIVKPAPQESRRTSAKTQKSRSFSFPCSRRRRNDDEHYYKRSY</sequence>
<organism evidence="3 4">
    <name type="scientific">Echinococcus multilocularis</name>
    <name type="common">Fox tapeworm</name>
    <dbReference type="NCBI Taxonomy" id="6211"/>
    <lineage>
        <taxon>Eukaryota</taxon>
        <taxon>Metazoa</taxon>
        <taxon>Spiralia</taxon>
        <taxon>Lophotrochozoa</taxon>
        <taxon>Platyhelminthes</taxon>
        <taxon>Cestoda</taxon>
        <taxon>Eucestoda</taxon>
        <taxon>Cyclophyllidea</taxon>
        <taxon>Taeniidae</taxon>
        <taxon>Echinococcus</taxon>
    </lineage>
</organism>
<dbReference type="AlphaFoldDB" id="A0A068Y9R2"/>